<dbReference type="RefSeq" id="YP_010770106.1">
    <property type="nucleotide sequence ID" value="NC_074165.1"/>
</dbReference>
<protein>
    <submittedName>
        <fullName evidence="8">Maturation protein</fullName>
    </submittedName>
</protein>
<gene>
    <name evidence="8" type="primary">SRR7473382_4_2</name>
</gene>
<comment type="subcellular location">
    <subcellularLocation>
        <location evidence="1">Virion</location>
    </subcellularLocation>
</comment>
<keyword evidence="4" id="KW-0946">Virion</keyword>
<evidence type="ECO:0000256" key="6">
    <source>
        <dbReference type="ARBA" id="ARBA00023296"/>
    </source>
</evidence>
<reference evidence="8" key="1">
    <citation type="submission" date="2020-09" db="EMBL/GenBank/DDBJ databases">
        <title>Leviviricetes taxonomy.</title>
        <authorList>
            <person name="Stockdale S.R."/>
            <person name="Callanan J."/>
            <person name="Adriaenssens E.M."/>
            <person name="Kuhn J.H."/>
            <person name="Rumnieks J."/>
            <person name="Shkoporov A."/>
            <person name="Draper L.A."/>
            <person name="Ross P."/>
            <person name="Hill C."/>
        </authorList>
    </citation>
    <scope>NUCLEOTIDE SEQUENCE</scope>
</reference>
<evidence type="ECO:0000256" key="5">
    <source>
        <dbReference type="ARBA" id="ARBA00023104"/>
    </source>
</evidence>
<name>A0A8S5L3I6_9VIRU</name>
<keyword evidence="9" id="KW-1185">Reference proteome</keyword>
<dbReference type="Pfam" id="PF03863">
    <property type="entry name" value="Phage_mat-A"/>
    <property type="match status" value="1"/>
</dbReference>
<keyword evidence="5" id="KW-1175">Viral attachment to host cell pilus</keyword>
<dbReference type="EMBL" id="BK014074">
    <property type="protein sequence ID" value="DAD52334.1"/>
    <property type="molecule type" value="Genomic_RNA"/>
</dbReference>
<evidence type="ECO:0000256" key="1">
    <source>
        <dbReference type="ARBA" id="ARBA00004328"/>
    </source>
</evidence>
<dbReference type="Proteomes" id="UP000678883">
    <property type="component" value="Segment"/>
</dbReference>
<evidence type="ECO:0000313" key="9">
    <source>
        <dbReference type="Proteomes" id="UP000678883"/>
    </source>
</evidence>
<evidence type="ECO:0000256" key="2">
    <source>
        <dbReference type="ARBA" id="ARBA00022581"/>
    </source>
</evidence>
<dbReference type="GeneID" id="80399319"/>
<organism evidence="8 9">
    <name type="scientific">ssRNA phage SRR7473382_4</name>
    <dbReference type="NCBI Taxonomy" id="2786629"/>
    <lineage>
        <taxon>Viruses</taxon>
        <taxon>Riboviria</taxon>
        <taxon>Orthornavirae</taxon>
        <taxon>Lenarviricota</taxon>
        <taxon>Leviviricetes</taxon>
        <taxon>Norzivirales</taxon>
        <taxon>Solspiviridae</taxon>
        <taxon>Puhrivirus</taxon>
        <taxon>Puhrivirus limivivens</taxon>
    </lineage>
</organism>
<dbReference type="KEGG" id="vg:80399319"/>
<keyword evidence="6" id="KW-1160">Virus entry into host cell</keyword>
<accession>A0A8S5L3I6</accession>
<sequence length="421" mass="46925">MTQRTREMGGFYSLTSRSLWWTTPPYTVTSDNTKTVLEAHGNHRSMTDVVVPNFRKRMEEGEIINNPMTSVDETRVLGDGGFLLTKKVGSVTYWGEIQQNWMARAYGLPALPDWPDLSHLVAEASTKAHAKVQAGDFSALVSGAEFHKTLKMMLKPASSIQQLMNRWYRRYGGPATSKNRTSRYLQWSDPLQVTEALVGSWMEYRYGWRVLMLELEGLHEALSGVSKRRNVARASCSDHDAYSVDTVGTAAGISQTYSTSFTVEAEVSAGILYDNFLSYDEYGWGVRASDIPAALWDLVPYSFVVDWVLNTNAYFQGITAKAGIDPLATWVKEVVHLSSKRTSGAVYLSGWTTVRSPNAVETRTLKSVRRTPHLPSPSITWNSGFFRKISESARSVDAAAILFQQLAKALTGSRRSTSSRL</sequence>
<keyword evidence="3" id="KW-1161">Viral attachment to host cell</keyword>
<dbReference type="GO" id="GO:0039666">
    <property type="term" value="P:virion attachment to host cell pilus"/>
    <property type="evidence" value="ECO:0007669"/>
    <property type="project" value="UniProtKB-KW"/>
</dbReference>
<evidence type="ECO:0000256" key="4">
    <source>
        <dbReference type="ARBA" id="ARBA00022844"/>
    </source>
</evidence>
<keyword evidence="2" id="KW-0945">Host-virus interaction</keyword>
<dbReference type="GO" id="GO:0044423">
    <property type="term" value="C:virion component"/>
    <property type="evidence" value="ECO:0007669"/>
    <property type="project" value="UniProtKB-KW"/>
</dbReference>
<comment type="similarity">
    <text evidence="7">Belongs to the Leviviricetes maturation protein family.</text>
</comment>
<evidence type="ECO:0000256" key="3">
    <source>
        <dbReference type="ARBA" id="ARBA00022804"/>
    </source>
</evidence>
<evidence type="ECO:0000313" key="8">
    <source>
        <dbReference type="EMBL" id="DAD52334.1"/>
    </source>
</evidence>
<evidence type="ECO:0000256" key="7">
    <source>
        <dbReference type="ARBA" id="ARBA00035110"/>
    </source>
</evidence>
<proteinExistence type="inferred from homology"/>
<dbReference type="InterPro" id="IPR005563">
    <property type="entry name" value="A_protein"/>
</dbReference>